<keyword evidence="3" id="KW-1185">Reference proteome</keyword>
<keyword evidence="1" id="KW-0812">Transmembrane</keyword>
<organism evidence="2 3">
    <name type="scientific">Artemisia annua</name>
    <name type="common">Sweet wormwood</name>
    <dbReference type="NCBI Taxonomy" id="35608"/>
    <lineage>
        <taxon>Eukaryota</taxon>
        <taxon>Viridiplantae</taxon>
        <taxon>Streptophyta</taxon>
        <taxon>Embryophyta</taxon>
        <taxon>Tracheophyta</taxon>
        <taxon>Spermatophyta</taxon>
        <taxon>Magnoliopsida</taxon>
        <taxon>eudicotyledons</taxon>
        <taxon>Gunneridae</taxon>
        <taxon>Pentapetalae</taxon>
        <taxon>asterids</taxon>
        <taxon>campanulids</taxon>
        <taxon>Asterales</taxon>
        <taxon>Asteraceae</taxon>
        <taxon>Asteroideae</taxon>
        <taxon>Anthemideae</taxon>
        <taxon>Artemisiinae</taxon>
        <taxon>Artemisia</taxon>
    </lineage>
</organism>
<accession>A0A2U1N377</accession>
<protein>
    <submittedName>
        <fullName evidence="2">Uncharacterized protein</fullName>
    </submittedName>
</protein>
<gene>
    <name evidence="2" type="ORF">CTI12_AA311300</name>
</gene>
<keyword evidence="1" id="KW-0472">Membrane</keyword>
<evidence type="ECO:0000313" key="2">
    <source>
        <dbReference type="EMBL" id="PWA67958.1"/>
    </source>
</evidence>
<keyword evidence="1" id="KW-1133">Transmembrane helix</keyword>
<dbReference type="OrthoDB" id="1707227at2759"/>
<dbReference type="InterPro" id="IPR045884">
    <property type="entry name" value="At5g59350-like"/>
</dbReference>
<comment type="caution">
    <text evidence="2">The sequence shown here is derived from an EMBL/GenBank/DDBJ whole genome shotgun (WGS) entry which is preliminary data.</text>
</comment>
<name>A0A2U1N377_ARTAN</name>
<reference evidence="2 3" key="1">
    <citation type="journal article" date="2018" name="Mol. Plant">
        <title>The genome of Artemisia annua provides insight into the evolution of Asteraceae family and artemisinin biosynthesis.</title>
        <authorList>
            <person name="Shen Q."/>
            <person name="Zhang L."/>
            <person name="Liao Z."/>
            <person name="Wang S."/>
            <person name="Yan T."/>
            <person name="Shi P."/>
            <person name="Liu M."/>
            <person name="Fu X."/>
            <person name="Pan Q."/>
            <person name="Wang Y."/>
            <person name="Lv Z."/>
            <person name="Lu X."/>
            <person name="Zhang F."/>
            <person name="Jiang W."/>
            <person name="Ma Y."/>
            <person name="Chen M."/>
            <person name="Hao X."/>
            <person name="Li L."/>
            <person name="Tang Y."/>
            <person name="Lv G."/>
            <person name="Zhou Y."/>
            <person name="Sun X."/>
            <person name="Brodelius P.E."/>
            <person name="Rose J.K.C."/>
            <person name="Tang K."/>
        </authorList>
    </citation>
    <scope>NUCLEOTIDE SEQUENCE [LARGE SCALE GENOMIC DNA]</scope>
    <source>
        <strain evidence="3">cv. Huhao1</strain>
        <tissue evidence="2">Leaf</tissue>
    </source>
</reference>
<dbReference type="AlphaFoldDB" id="A0A2U1N377"/>
<feature type="transmembrane region" description="Helical" evidence="1">
    <location>
        <begin position="6"/>
        <end position="30"/>
    </location>
</feature>
<dbReference type="PANTHER" id="PTHR34054">
    <property type="entry name" value="EXPRESSED PROTEIN"/>
    <property type="match status" value="1"/>
</dbReference>
<proteinExistence type="predicted"/>
<dbReference type="EMBL" id="PKPP01003731">
    <property type="protein sequence ID" value="PWA67958.1"/>
    <property type="molecule type" value="Genomic_DNA"/>
</dbReference>
<evidence type="ECO:0000313" key="3">
    <source>
        <dbReference type="Proteomes" id="UP000245207"/>
    </source>
</evidence>
<dbReference type="STRING" id="35608.A0A2U1N377"/>
<dbReference type="PANTHER" id="PTHR34054:SF16">
    <property type="entry name" value="MEMBRANE LIPOPROTEIN"/>
    <property type="match status" value="1"/>
</dbReference>
<dbReference type="Proteomes" id="UP000245207">
    <property type="component" value="Unassembled WGS sequence"/>
</dbReference>
<sequence>MPTFNGLEIGLSFVCGCVLLGCVAEVYYLLWWRNRRIDIDNQNSSFSSCSSTPTHFSYISCWKTPNFSKPENKGHEKQEPNIGLVQDQVFKGLKEKSLDLENQNPCFSSCYSTYNPTQISSYISCWRESNSSKPSKSDKNNQDPNMGLVLDQVSNSSEEESFDIELMRLHNLHGPPRFLATINEETKEDLESLRSRNCSRTRSLSDLVAQFDTPQASPKLLNLECFQFHQNEPSTLNPLVNVDIKNPRSSPPPTFKFLRDAEEKLLKRLMELESVKMEGDNDSALVKFVTSKGGKLGIHENHQISGASKVIPLASSPC</sequence>
<evidence type="ECO:0000256" key="1">
    <source>
        <dbReference type="SAM" id="Phobius"/>
    </source>
</evidence>